<protein>
    <recommendedName>
        <fullName evidence="2">O-GlcNAc transferase C-terminal domain-containing protein</fullName>
    </recommendedName>
</protein>
<evidence type="ECO:0000313" key="1">
    <source>
        <dbReference type="EMBL" id="SVE13721.1"/>
    </source>
</evidence>
<dbReference type="AlphaFoldDB" id="A0A383B1G9"/>
<gene>
    <name evidence="1" type="ORF">METZ01_LOCUS466575</name>
</gene>
<name>A0A383B1G9_9ZZZZ</name>
<reference evidence="1" key="1">
    <citation type="submission" date="2018-05" db="EMBL/GenBank/DDBJ databases">
        <authorList>
            <person name="Lanie J.A."/>
            <person name="Ng W.-L."/>
            <person name="Kazmierczak K.M."/>
            <person name="Andrzejewski T.M."/>
            <person name="Davidsen T.M."/>
            <person name="Wayne K.J."/>
            <person name="Tettelin H."/>
            <person name="Glass J.I."/>
            <person name="Rusch D."/>
            <person name="Podicherti R."/>
            <person name="Tsui H.-C.T."/>
            <person name="Winkler M.E."/>
        </authorList>
    </citation>
    <scope>NUCLEOTIDE SEQUENCE</scope>
</reference>
<feature type="non-terminal residue" evidence="1">
    <location>
        <position position="1"/>
    </location>
</feature>
<proteinExistence type="predicted"/>
<organism evidence="1">
    <name type="scientific">marine metagenome</name>
    <dbReference type="NCBI Taxonomy" id="408172"/>
    <lineage>
        <taxon>unclassified sequences</taxon>
        <taxon>metagenomes</taxon>
        <taxon>ecological metagenomes</taxon>
    </lineage>
</organism>
<accession>A0A383B1G9</accession>
<evidence type="ECO:0008006" key="2">
    <source>
        <dbReference type="Google" id="ProtNLM"/>
    </source>
</evidence>
<dbReference type="EMBL" id="UINC01196629">
    <property type="protein sequence ID" value="SVE13721.1"/>
    <property type="molecule type" value="Genomic_DNA"/>
</dbReference>
<sequence length="150" mass="16847">NFSVLNKKVLFTNTLSLLEFISLCKCVNVLLDPLHFGGGNSFLESMLVGTPTITMPGTHLKTNITAAAYKQMKISSPPIVQSSKEYINLAVQLAQDSKKNLFLREESKTAANKYLYNNLKTLKEFEQFLEEAHKAAQLGNKLKDGYKIRF</sequence>
<dbReference type="Gene3D" id="3.40.50.2000">
    <property type="entry name" value="Glycogen Phosphorylase B"/>
    <property type="match status" value="1"/>
</dbReference>